<dbReference type="Pfam" id="PF12318">
    <property type="entry name" value="FAD-SLDH"/>
    <property type="match status" value="1"/>
</dbReference>
<dbReference type="RefSeq" id="WP_068171845.1">
    <property type="nucleotide sequence ID" value="NZ_BAQB01000011.1"/>
</dbReference>
<accession>A0ABQ0QIP4</accession>
<name>A0ABQ0QIP4_9PROT</name>
<evidence type="ECO:0000313" key="3">
    <source>
        <dbReference type="Proteomes" id="UP001062443"/>
    </source>
</evidence>
<organism evidence="2 3">
    <name type="scientific">Neokomagataea tanensis NBRC 106556</name>
    <dbReference type="NCBI Taxonomy" id="1223519"/>
    <lineage>
        <taxon>Bacteria</taxon>
        <taxon>Pseudomonadati</taxon>
        <taxon>Pseudomonadota</taxon>
        <taxon>Alphaproteobacteria</taxon>
        <taxon>Acetobacterales</taxon>
        <taxon>Acetobacteraceae</taxon>
        <taxon>Neokomagataea</taxon>
    </lineage>
</organism>
<feature type="chain" id="PRO_5047207171" evidence="1">
    <location>
        <begin position="40"/>
        <end position="182"/>
    </location>
</feature>
<evidence type="ECO:0000313" key="2">
    <source>
        <dbReference type="EMBL" id="GBR46021.1"/>
    </source>
</evidence>
<dbReference type="InterPro" id="IPR024651">
    <property type="entry name" value="FAD-SLDH_ssu"/>
</dbReference>
<keyword evidence="3" id="KW-1185">Reference proteome</keyword>
<sequence length="182" mass="19642">MAGPDFLNTAPTLTRRHLALASGAALVTAYGWAAIPAMAQDVVTTDPTNIDTFMTLSRFVTGHSALNLTTGAALLSGLQALHPTLHTDITTLNNRIAQSQAPDIETFDAQFTNDPLRPLVLQIIKGWYAGVLEDGTNAKVYAFGSALMYQTSRDNVVIPTYAHNGPNYWLAEPNPVDVMPKF</sequence>
<feature type="signal peptide" evidence="1">
    <location>
        <begin position="1"/>
        <end position="39"/>
    </location>
</feature>
<protein>
    <submittedName>
        <fullName evidence="2">Uncharacterized protein</fullName>
    </submittedName>
</protein>
<evidence type="ECO:0000256" key="1">
    <source>
        <dbReference type="SAM" id="SignalP"/>
    </source>
</evidence>
<dbReference type="EMBL" id="BAQB01000011">
    <property type="protein sequence ID" value="GBR46021.1"/>
    <property type="molecule type" value="Genomic_DNA"/>
</dbReference>
<keyword evidence="1" id="KW-0732">Signal</keyword>
<reference evidence="2" key="1">
    <citation type="submission" date="2013-04" db="EMBL/GenBank/DDBJ databases">
        <title>The genome sequencing project of 58 acetic acid bacteria.</title>
        <authorList>
            <person name="Okamoto-Kainuma A."/>
            <person name="Ishikawa M."/>
            <person name="Umino S."/>
            <person name="Koizumi Y."/>
            <person name="Shiwa Y."/>
            <person name="Yoshikawa H."/>
            <person name="Matsutani M."/>
            <person name="Matsushita K."/>
        </authorList>
    </citation>
    <scope>NUCLEOTIDE SEQUENCE</scope>
    <source>
        <strain evidence="2">NBRC 106556</strain>
    </source>
</reference>
<proteinExistence type="predicted"/>
<comment type="caution">
    <text evidence="2">The sequence shown here is derived from an EMBL/GenBank/DDBJ whole genome shotgun (WGS) entry which is preliminary data.</text>
</comment>
<dbReference type="Proteomes" id="UP001062443">
    <property type="component" value="Unassembled WGS sequence"/>
</dbReference>
<gene>
    <name evidence="2" type="ORF">AA106556_0967</name>
</gene>